<accession>A0A8J9UUQ3</accession>
<dbReference type="GO" id="GO:0008194">
    <property type="term" value="F:UDP-glycosyltransferase activity"/>
    <property type="evidence" value="ECO:0007669"/>
    <property type="project" value="InterPro"/>
</dbReference>
<dbReference type="SUPFAM" id="SSF53756">
    <property type="entry name" value="UDP-Glycosyltransferase/glycogen phosphorylase"/>
    <property type="match status" value="2"/>
</dbReference>
<comment type="similarity">
    <text evidence="1">Belongs to the UDP-glycosyltransferase family.</text>
</comment>
<feature type="chain" id="PRO_5035436367" description="UDP-glycosyltransferase" evidence="5">
    <location>
        <begin position="20"/>
        <end position="948"/>
    </location>
</feature>
<feature type="non-terminal residue" evidence="6">
    <location>
        <position position="948"/>
    </location>
</feature>
<dbReference type="OrthoDB" id="5835829at2759"/>
<dbReference type="InterPro" id="IPR035595">
    <property type="entry name" value="UDP_glycos_trans_CS"/>
</dbReference>
<keyword evidence="2" id="KW-0328">Glycosyltransferase</keyword>
<sequence length="948" mass="109424">MWILKLIIFVLTAIYKGHSAKILGVFPIPSISHQVVFRPVMIELARRGHEVTVITPDPAFAKGQTPLNFTEIDVHDISYKQWHKFLEEYGNVSDQIKFMTLVPDLIREVFKELLKSFEVKKLINDKNRKFDLLFVESTARPAIIFSHLYKLPVISFSSASDIFKMYEKAGAASHALLYPNILHKRLFNLTLWEKISELRVHFTLENIFLSHESKENEMFKKYFGPHIPGLSELEKNIHMLFLNVHHIWDSNRPVPPNVIYLGGLHQKPEKNLPQELKSYLDSSKHGIIYVSFGTNVRPSLFPPEKLKVFTSVFSQLKYDILFKWEKDELPGRSPNVKISKWLPQSDLLRHPNVKLFITQGGLQSTDEAITAAVPLLAIPMLGDQWFNAEHYVKLKIGKKLLMESLTEEALSNAIEDILSDNSYRDNIVKLKNIMHDQPQSPLERAVWWTESDSAKILGVFPLPSISHQVVFRPVMIELARRGHEVTVITPDPAFPKGQTPPNFTEIDVHDISYTQWNKFLEKHGNVSDQIKLMTLIPDLMMKVFEEQLKSFEVKKLINDKNRKFDLLFVESLVRPAFIFSHLYRVPVIAFSSFSGIFGNYEMIGAASHALIYPNPLHKRLFNLTLWEKISELYIHFTIDTLLLEHVSTEQEMLNGYFGPNIPNISELEKNIHMLFLNVHPIWDFNRPVPPNVVYLGGLHQKQKEDLPQDLQFYLDSSKHGVIYVSFGTNVRPSLFPPEKLKVFTNVFSQLKYDILFKWEKDELPGRSPNVKISKWLPQSDLLQHPKLKLFITQAGLQSTDEALTAAVPLLAIPMLGDQWFNAEQYVKFKIGKTLLMETLTEEILTKAIQDVISDNSYRENIIKLRNIMLDQPQSPLERAIWWTEYVLRHGGALHLKTPAAHMDLTEYYELKLVILLVGVSITIKIFVLSILYYAMSKLNIRKSKVKEN</sequence>
<evidence type="ECO:0000256" key="2">
    <source>
        <dbReference type="ARBA" id="ARBA00022676"/>
    </source>
</evidence>
<keyword evidence="4" id="KW-1133">Transmembrane helix</keyword>
<keyword evidence="4" id="KW-0472">Membrane</keyword>
<dbReference type="FunFam" id="3.40.50.2000:FF:000050">
    <property type="entry name" value="UDP-glucuronosyltransferase"/>
    <property type="match status" value="2"/>
</dbReference>
<evidence type="ECO:0000256" key="5">
    <source>
        <dbReference type="SAM" id="SignalP"/>
    </source>
</evidence>
<protein>
    <recommendedName>
        <fullName evidence="8">UDP-glycosyltransferase</fullName>
    </recommendedName>
</protein>
<evidence type="ECO:0008006" key="8">
    <source>
        <dbReference type="Google" id="ProtNLM"/>
    </source>
</evidence>
<evidence type="ECO:0000256" key="1">
    <source>
        <dbReference type="ARBA" id="ARBA00009995"/>
    </source>
</evidence>
<dbReference type="EMBL" id="OV170230">
    <property type="protein sequence ID" value="CAH0715025.1"/>
    <property type="molecule type" value="Genomic_DNA"/>
</dbReference>
<reference evidence="6" key="1">
    <citation type="submission" date="2021-12" db="EMBL/GenBank/DDBJ databases">
        <authorList>
            <person name="Martin H S."/>
        </authorList>
    </citation>
    <scope>NUCLEOTIDE SEQUENCE</scope>
</reference>
<keyword evidence="3" id="KW-0808">Transferase</keyword>
<name>A0A8J9UUQ3_9NEOP</name>
<keyword evidence="5" id="KW-0732">Signal</keyword>
<keyword evidence="7" id="KW-1185">Reference proteome</keyword>
<proteinExistence type="inferred from homology"/>
<evidence type="ECO:0000313" key="7">
    <source>
        <dbReference type="Proteomes" id="UP000838878"/>
    </source>
</evidence>
<dbReference type="InterPro" id="IPR050271">
    <property type="entry name" value="UDP-glycosyltransferase"/>
</dbReference>
<feature type="transmembrane region" description="Helical" evidence="4">
    <location>
        <begin position="912"/>
        <end position="934"/>
    </location>
</feature>
<dbReference type="InterPro" id="IPR002213">
    <property type="entry name" value="UDP_glucos_trans"/>
</dbReference>
<dbReference type="PANTHER" id="PTHR48043">
    <property type="entry name" value="EG:EG0003.4 PROTEIN-RELATED"/>
    <property type="match status" value="1"/>
</dbReference>
<evidence type="ECO:0000256" key="3">
    <source>
        <dbReference type="ARBA" id="ARBA00022679"/>
    </source>
</evidence>
<dbReference type="AlphaFoldDB" id="A0A8J9UUQ3"/>
<evidence type="ECO:0000256" key="4">
    <source>
        <dbReference type="SAM" id="Phobius"/>
    </source>
</evidence>
<keyword evidence="4" id="KW-0812">Transmembrane</keyword>
<feature type="signal peptide" evidence="5">
    <location>
        <begin position="1"/>
        <end position="19"/>
    </location>
</feature>
<dbReference type="PANTHER" id="PTHR48043:SF145">
    <property type="entry name" value="FI06409P-RELATED"/>
    <property type="match status" value="1"/>
</dbReference>
<gene>
    <name evidence="6" type="ORF">BINO364_LOCUS2013</name>
</gene>
<dbReference type="CDD" id="cd03784">
    <property type="entry name" value="GT1_Gtf-like"/>
    <property type="match status" value="2"/>
</dbReference>
<dbReference type="Pfam" id="PF00201">
    <property type="entry name" value="UDPGT"/>
    <property type="match status" value="2"/>
</dbReference>
<dbReference type="PROSITE" id="PS00375">
    <property type="entry name" value="UDPGT"/>
    <property type="match status" value="2"/>
</dbReference>
<dbReference type="Gene3D" id="3.40.50.2000">
    <property type="entry name" value="Glycogen Phosphorylase B"/>
    <property type="match status" value="4"/>
</dbReference>
<dbReference type="Proteomes" id="UP000838878">
    <property type="component" value="Chromosome 10"/>
</dbReference>
<evidence type="ECO:0000313" key="6">
    <source>
        <dbReference type="EMBL" id="CAH0715025.1"/>
    </source>
</evidence>
<organism evidence="6 7">
    <name type="scientific">Brenthis ino</name>
    <name type="common">lesser marbled fritillary</name>
    <dbReference type="NCBI Taxonomy" id="405034"/>
    <lineage>
        <taxon>Eukaryota</taxon>
        <taxon>Metazoa</taxon>
        <taxon>Ecdysozoa</taxon>
        <taxon>Arthropoda</taxon>
        <taxon>Hexapoda</taxon>
        <taxon>Insecta</taxon>
        <taxon>Pterygota</taxon>
        <taxon>Neoptera</taxon>
        <taxon>Endopterygota</taxon>
        <taxon>Lepidoptera</taxon>
        <taxon>Glossata</taxon>
        <taxon>Ditrysia</taxon>
        <taxon>Papilionoidea</taxon>
        <taxon>Nymphalidae</taxon>
        <taxon>Heliconiinae</taxon>
        <taxon>Argynnini</taxon>
        <taxon>Brenthis</taxon>
    </lineage>
</organism>